<dbReference type="InterPro" id="IPR004837">
    <property type="entry name" value="NaCa_Exmemb"/>
</dbReference>
<dbReference type="NCBIfam" id="TIGR00367">
    <property type="entry name" value="calcium/sodium antiporter"/>
    <property type="match status" value="1"/>
</dbReference>
<evidence type="ECO:0000256" key="4">
    <source>
        <dbReference type="ARBA" id="ARBA00023136"/>
    </source>
</evidence>
<feature type="domain" description="Sodium/calcium exchanger membrane region" evidence="6">
    <location>
        <begin position="168"/>
        <end position="306"/>
    </location>
</feature>
<dbReference type="PANTHER" id="PTHR10846">
    <property type="entry name" value="SODIUM/POTASSIUM/CALCIUM EXCHANGER"/>
    <property type="match status" value="1"/>
</dbReference>
<feature type="transmembrane region" description="Helical" evidence="5">
    <location>
        <begin position="293"/>
        <end position="309"/>
    </location>
</feature>
<dbReference type="InterPro" id="IPR044880">
    <property type="entry name" value="NCX_ion-bd_dom_sf"/>
</dbReference>
<evidence type="ECO:0000313" key="7">
    <source>
        <dbReference type="EMBL" id="BCS95767.1"/>
    </source>
</evidence>
<name>A0ABM7PF23_9BACT</name>
<evidence type="ECO:0000256" key="5">
    <source>
        <dbReference type="SAM" id="Phobius"/>
    </source>
</evidence>
<feature type="transmembrane region" description="Helical" evidence="5">
    <location>
        <begin position="200"/>
        <end position="222"/>
    </location>
</feature>
<proteinExistence type="predicted"/>
<accession>A0ABM7PF23</accession>
<dbReference type="Pfam" id="PF01699">
    <property type="entry name" value="Na_Ca_ex"/>
    <property type="match status" value="2"/>
</dbReference>
<feature type="transmembrane region" description="Helical" evidence="5">
    <location>
        <begin position="38"/>
        <end position="61"/>
    </location>
</feature>
<feature type="domain" description="Sodium/calcium exchanger membrane region" evidence="6">
    <location>
        <begin position="5"/>
        <end position="144"/>
    </location>
</feature>
<evidence type="ECO:0000313" key="8">
    <source>
        <dbReference type="Proteomes" id="UP001320148"/>
    </source>
</evidence>
<dbReference type="InterPro" id="IPR004481">
    <property type="entry name" value="K/Na/Ca-exchanger"/>
</dbReference>
<comment type="subcellular location">
    <subcellularLocation>
        <location evidence="1">Membrane</location>
        <topology evidence="1">Multi-pass membrane protein</topology>
    </subcellularLocation>
</comment>
<evidence type="ECO:0000256" key="2">
    <source>
        <dbReference type="ARBA" id="ARBA00022692"/>
    </source>
</evidence>
<evidence type="ECO:0000256" key="3">
    <source>
        <dbReference type="ARBA" id="ARBA00022989"/>
    </source>
</evidence>
<keyword evidence="4 5" id="KW-0472">Membrane</keyword>
<keyword evidence="2 5" id="KW-0812">Transmembrane</keyword>
<feature type="transmembrane region" description="Helical" evidence="5">
    <location>
        <begin position="167"/>
        <end position="194"/>
    </location>
</feature>
<feature type="transmembrane region" description="Helical" evidence="5">
    <location>
        <begin position="229"/>
        <end position="252"/>
    </location>
</feature>
<organism evidence="7 8">
    <name type="scientific">Desulfoluna limicola</name>
    <dbReference type="NCBI Taxonomy" id="2810562"/>
    <lineage>
        <taxon>Bacteria</taxon>
        <taxon>Pseudomonadati</taxon>
        <taxon>Thermodesulfobacteriota</taxon>
        <taxon>Desulfobacteria</taxon>
        <taxon>Desulfobacterales</taxon>
        <taxon>Desulfolunaceae</taxon>
        <taxon>Desulfoluna</taxon>
    </lineage>
</organism>
<dbReference type="Gene3D" id="1.20.1420.30">
    <property type="entry name" value="NCX, central ion-binding region"/>
    <property type="match status" value="1"/>
</dbReference>
<feature type="transmembrane region" description="Helical" evidence="5">
    <location>
        <begin position="129"/>
        <end position="146"/>
    </location>
</feature>
<gene>
    <name evidence="7" type="ORF">DSLASN_13990</name>
</gene>
<keyword evidence="3 5" id="KW-1133">Transmembrane helix</keyword>
<dbReference type="PANTHER" id="PTHR10846:SF8">
    <property type="entry name" value="INNER MEMBRANE PROTEIN YRBG"/>
    <property type="match status" value="1"/>
</dbReference>
<feature type="transmembrane region" description="Helical" evidence="5">
    <location>
        <begin position="6"/>
        <end position="26"/>
    </location>
</feature>
<evidence type="ECO:0000256" key="1">
    <source>
        <dbReference type="ARBA" id="ARBA00004141"/>
    </source>
</evidence>
<feature type="transmembrane region" description="Helical" evidence="5">
    <location>
        <begin position="264"/>
        <end position="281"/>
    </location>
</feature>
<sequence>MVIEIFILIAGLFCLYAGAEGLVGGSAGIARSYHVSPLVIGLTIVAFGTSAPELLVSLFASGGGAPGLSIGNVIGSNVINIALVLGLSILLNPMRLHRKAITPELIFMVSTSLLLWLLCLDGSVRQTDGLILVGALVSYLIYRFVNATSHDDLEEYASAKGPLINSAFVLAGTVTLCLGAHLVVESAVALAAFFHISHTFVGLSIVALGTSLPELAASVVAARKKESDIAIGNVVGSNIFNACLVMGAVGLVSPIPVDKGLNSFEFPFMMFISLLLLLFALRSTSLNRRHGRVFITLFILYLLISWRLTGV</sequence>
<dbReference type="RefSeq" id="WP_236892096.1">
    <property type="nucleotide sequence ID" value="NZ_AP024488.1"/>
</dbReference>
<keyword evidence="8" id="KW-1185">Reference proteome</keyword>
<dbReference type="Proteomes" id="UP001320148">
    <property type="component" value="Chromosome"/>
</dbReference>
<evidence type="ECO:0000259" key="6">
    <source>
        <dbReference type="Pfam" id="PF01699"/>
    </source>
</evidence>
<reference evidence="7 8" key="1">
    <citation type="submission" date="2021-02" db="EMBL/GenBank/DDBJ databases">
        <title>Complete genome of Desulfoluna sp. strain ASN36.</title>
        <authorList>
            <person name="Takahashi A."/>
            <person name="Kojima H."/>
            <person name="Fukui M."/>
        </authorList>
    </citation>
    <scope>NUCLEOTIDE SEQUENCE [LARGE SCALE GENOMIC DNA]</scope>
    <source>
        <strain evidence="7 8">ASN36</strain>
    </source>
</reference>
<feature type="transmembrane region" description="Helical" evidence="5">
    <location>
        <begin position="73"/>
        <end position="93"/>
    </location>
</feature>
<dbReference type="EMBL" id="AP024488">
    <property type="protein sequence ID" value="BCS95767.1"/>
    <property type="molecule type" value="Genomic_DNA"/>
</dbReference>
<feature type="transmembrane region" description="Helical" evidence="5">
    <location>
        <begin position="105"/>
        <end position="123"/>
    </location>
</feature>
<protein>
    <submittedName>
        <fullName evidence="7">Sodium:calcium antiporter</fullName>
    </submittedName>
</protein>